<dbReference type="Pfam" id="PF00856">
    <property type="entry name" value="SET"/>
    <property type="match status" value="1"/>
</dbReference>
<dbReference type="SMART" id="SM00861">
    <property type="entry name" value="Transket_pyr"/>
    <property type="match status" value="1"/>
</dbReference>
<organism evidence="12 13">
    <name type="scientific">Plectosphaerella cucumerina</name>
    <dbReference type="NCBI Taxonomy" id="40658"/>
    <lineage>
        <taxon>Eukaryota</taxon>
        <taxon>Fungi</taxon>
        <taxon>Dikarya</taxon>
        <taxon>Ascomycota</taxon>
        <taxon>Pezizomycotina</taxon>
        <taxon>Sordariomycetes</taxon>
        <taxon>Hypocreomycetidae</taxon>
        <taxon>Glomerellales</taxon>
        <taxon>Plectosphaerellaceae</taxon>
        <taxon>Plectosphaerella</taxon>
    </lineage>
</organism>
<dbReference type="AlphaFoldDB" id="A0A8K0TQD6"/>
<dbReference type="Pfam" id="PF22613">
    <property type="entry name" value="Transketolase_C_1"/>
    <property type="match status" value="1"/>
</dbReference>
<name>A0A8K0TQD6_9PEZI</name>
<dbReference type="PROSITE" id="PS50280">
    <property type="entry name" value="SET"/>
    <property type="match status" value="1"/>
</dbReference>
<dbReference type="Proteomes" id="UP000813385">
    <property type="component" value="Unassembled WGS sequence"/>
</dbReference>
<dbReference type="Pfam" id="PF00456">
    <property type="entry name" value="Transketolase_N"/>
    <property type="match status" value="1"/>
</dbReference>
<evidence type="ECO:0000256" key="8">
    <source>
        <dbReference type="ARBA" id="ARBA00022842"/>
    </source>
</evidence>
<dbReference type="Gene3D" id="3.40.50.920">
    <property type="match status" value="1"/>
</dbReference>
<comment type="cofactor">
    <cofactor evidence="1">
        <name>Co(2+)</name>
        <dbReference type="ChEBI" id="CHEBI:48828"/>
    </cofactor>
</comment>
<dbReference type="SUPFAM" id="SSF52922">
    <property type="entry name" value="TK C-terminal domain-like"/>
    <property type="match status" value="1"/>
</dbReference>
<comment type="cofactor">
    <cofactor evidence="2">
        <name>Mg(2+)</name>
        <dbReference type="ChEBI" id="CHEBI:18420"/>
    </cofactor>
</comment>
<dbReference type="InterPro" id="IPR049557">
    <property type="entry name" value="Transketolase_CS"/>
</dbReference>
<dbReference type="PROSITE" id="PS00802">
    <property type="entry name" value="TRANSKETOLASE_2"/>
    <property type="match status" value="1"/>
</dbReference>
<evidence type="ECO:0000256" key="6">
    <source>
        <dbReference type="ARBA" id="ARBA00022679"/>
    </source>
</evidence>
<dbReference type="FunFam" id="3.40.50.970:FF:000003">
    <property type="entry name" value="Transketolase"/>
    <property type="match status" value="1"/>
</dbReference>
<dbReference type="InterPro" id="IPR005475">
    <property type="entry name" value="Transketolase-like_Pyr-bd"/>
</dbReference>
<comment type="caution">
    <text evidence="12">The sequence shown here is derived from an EMBL/GenBank/DDBJ whole genome shotgun (WGS) entry which is preliminary data.</text>
</comment>
<dbReference type="EMBL" id="JAGPXD010000001">
    <property type="protein sequence ID" value="KAH7374557.1"/>
    <property type="molecule type" value="Genomic_DNA"/>
</dbReference>
<dbReference type="SMART" id="SM00317">
    <property type="entry name" value="SET"/>
    <property type="match status" value="1"/>
</dbReference>
<dbReference type="FunFam" id="3.40.50.970:FF:000004">
    <property type="entry name" value="Transketolase"/>
    <property type="match status" value="1"/>
</dbReference>
<keyword evidence="7" id="KW-0479">Metal-binding</keyword>
<dbReference type="Pfam" id="PF02779">
    <property type="entry name" value="Transket_pyr"/>
    <property type="match status" value="1"/>
</dbReference>
<accession>A0A8K0TQD6</accession>
<proteinExistence type="inferred from homology"/>
<keyword evidence="13" id="KW-1185">Reference proteome</keyword>
<dbReference type="CDD" id="cd07033">
    <property type="entry name" value="TPP_PYR_DXS_TK_like"/>
    <property type="match status" value="1"/>
</dbReference>
<keyword evidence="6" id="KW-0808">Transferase</keyword>
<evidence type="ECO:0000259" key="11">
    <source>
        <dbReference type="PROSITE" id="PS50280"/>
    </source>
</evidence>
<dbReference type="GO" id="GO:0046872">
    <property type="term" value="F:metal ion binding"/>
    <property type="evidence" value="ECO:0007669"/>
    <property type="project" value="UniProtKB-KW"/>
</dbReference>
<evidence type="ECO:0000256" key="1">
    <source>
        <dbReference type="ARBA" id="ARBA00001941"/>
    </source>
</evidence>
<dbReference type="SUPFAM" id="SSF82199">
    <property type="entry name" value="SET domain"/>
    <property type="match status" value="1"/>
</dbReference>
<evidence type="ECO:0000256" key="3">
    <source>
        <dbReference type="ARBA" id="ARBA00001964"/>
    </source>
</evidence>
<reference evidence="12" key="1">
    <citation type="journal article" date="2021" name="Nat. Commun.">
        <title>Genetic determinants of endophytism in the Arabidopsis root mycobiome.</title>
        <authorList>
            <person name="Mesny F."/>
            <person name="Miyauchi S."/>
            <person name="Thiergart T."/>
            <person name="Pickel B."/>
            <person name="Atanasova L."/>
            <person name="Karlsson M."/>
            <person name="Huettel B."/>
            <person name="Barry K.W."/>
            <person name="Haridas S."/>
            <person name="Chen C."/>
            <person name="Bauer D."/>
            <person name="Andreopoulos W."/>
            <person name="Pangilinan J."/>
            <person name="LaButti K."/>
            <person name="Riley R."/>
            <person name="Lipzen A."/>
            <person name="Clum A."/>
            <person name="Drula E."/>
            <person name="Henrissat B."/>
            <person name="Kohler A."/>
            <person name="Grigoriev I.V."/>
            <person name="Martin F.M."/>
            <person name="Hacquard S."/>
        </authorList>
    </citation>
    <scope>NUCLEOTIDE SEQUENCE</scope>
    <source>
        <strain evidence="12">MPI-CAGE-AT-0016</strain>
    </source>
</reference>
<dbReference type="InterPro" id="IPR009014">
    <property type="entry name" value="Transketo_C/PFOR_II"/>
</dbReference>
<dbReference type="PANTHER" id="PTHR43522:SF6">
    <property type="entry name" value="TRANSKETOLASE-LIKE PYRIMIDINE-BINDING DOMAIN-CONTAINING PROTEIN-RELATED"/>
    <property type="match status" value="1"/>
</dbReference>
<evidence type="ECO:0000256" key="9">
    <source>
        <dbReference type="ARBA" id="ARBA00023052"/>
    </source>
</evidence>
<dbReference type="GO" id="GO:0005829">
    <property type="term" value="C:cytosol"/>
    <property type="evidence" value="ECO:0007669"/>
    <property type="project" value="TreeGrafter"/>
</dbReference>
<dbReference type="InterPro" id="IPR005474">
    <property type="entry name" value="Transketolase_N"/>
</dbReference>
<evidence type="ECO:0000313" key="13">
    <source>
        <dbReference type="Proteomes" id="UP000813385"/>
    </source>
</evidence>
<dbReference type="GO" id="GO:0005634">
    <property type="term" value="C:nucleus"/>
    <property type="evidence" value="ECO:0007669"/>
    <property type="project" value="TreeGrafter"/>
</dbReference>
<dbReference type="PROSITE" id="PS00801">
    <property type="entry name" value="TRANSKETOLASE_1"/>
    <property type="match status" value="1"/>
</dbReference>
<feature type="domain" description="SET" evidence="11">
    <location>
        <begin position="821"/>
        <end position="967"/>
    </location>
</feature>
<dbReference type="CDD" id="cd02012">
    <property type="entry name" value="TPP_TK"/>
    <property type="match status" value="1"/>
</dbReference>
<dbReference type="InterPro" id="IPR046341">
    <property type="entry name" value="SET_dom_sf"/>
</dbReference>
<sequence>MAPSLEVYEKAAQTLPVKPVTTKAHGLTAVSSLEFEGSEKHDRVLKVFRAFIADLCQQFNGGHPGSAMGMAAIGIALYKYVMKYSPSNCDYFNRDRFVLSNGHACLWQYLFMHLVGVKSMTLDQLKSYHSTKLDSLCPGHPEIENEGVEVTTGPLGQGVANAVGLAMATKNLAATYSKPGHEQLVDNMTWVMIGDACLQEGVGLEAVSLAGHWKLNNLCIIYDNNSVTCDGTADVANSEDMNAKMRATGFNVHEILDGNSNVEAIAHALIAARTSDKPTFINIRTTIGFGSNKAGDAKTHGAALGVDDVASIKAAAGLDANEHFHIPKDVYDFFSDVIPRGQKHEAEWETKVQDYAAKYPEEAEEFKLRVEGKMPVDWTKIIPRKEDLPTEPTATRKSAGIVGNPLGEKLKNFLIGTADLTPSCNVAYNQKVDFQSPELQTACGLNGNYSGRYIHYGIREHAMCAISNGLAAFNKGTFLPVTSSFFMFYLYAAPAVRMAALQGLQQIHIATHDSIGTGEDGPTHQPIALPALYRAMPNTLYIRPCDSEETAGAFVAALSATETPTIISLSRQTLPQFPRNSSREGVAKGAYVFSERAGDEFDVTLIGVGSEMGVTMETAALLESEHGVKARVVSFPCQRLFEQQTREYKRSVLRPESGRPTVVIEAYAANGWERYADASFSMRRFGKSLPSKAAYDYFGFRAERMAPRIRELVEECLANLPGTVQWAMRNTSSRLVDDTSGPEPDSWAPWTHQPACLNAANNPKARFCTFTDVGHGYHGISLITYPEIAAASAHMLQDPHMSFIPAYDVDPVLLGGRDPNPAYKIVDIPGKGKGVVATRRIRRYEVFMGDYAAMIISAMFPGAVQQMDGYEMLHRGADQLREPEALLGLGRSSPGYKSDIVEDIMRTNSFQMNVVGAPHMAMFPEISRLNHACNPSAFMRFSDSSFAATVIAFRDIEPGEEITISYARLGMSHQERQALLTDWGFKCTCDMCTASPAVIAASDGRRERIFQLKADILDFLNRGKVHGAVKMIREAIDLMEQENLRPLMTEQYETLARIQWALGAKEKGVEYARESIQLLTDHGFMDPRDFDENLMGLLYSFEE</sequence>
<evidence type="ECO:0000256" key="7">
    <source>
        <dbReference type="ARBA" id="ARBA00022723"/>
    </source>
</evidence>
<dbReference type="InterPro" id="IPR055152">
    <property type="entry name" value="Transketolase-like_C_2"/>
</dbReference>
<dbReference type="InterPro" id="IPR033247">
    <property type="entry name" value="Transketolase_fam"/>
</dbReference>
<comment type="similarity">
    <text evidence="4">Belongs to the transketolase family.</text>
</comment>
<keyword evidence="8" id="KW-0460">Magnesium</keyword>
<evidence type="ECO:0000313" key="12">
    <source>
        <dbReference type="EMBL" id="KAH7374557.1"/>
    </source>
</evidence>
<dbReference type="GO" id="GO:0006098">
    <property type="term" value="P:pentose-phosphate shunt"/>
    <property type="evidence" value="ECO:0007669"/>
    <property type="project" value="TreeGrafter"/>
</dbReference>
<dbReference type="Gene3D" id="3.40.50.970">
    <property type="match status" value="2"/>
</dbReference>
<evidence type="ECO:0000256" key="10">
    <source>
        <dbReference type="ARBA" id="ARBA00049473"/>
    </source>
</evidence>
<dbReference type="GO" id="GO:0004802">
    <property type="term" value="F:transketolase activity"/>
    <property type="evidence" value="ECO:0007669"/>
    <property type="project" value="UniProtKB-EC"/>
</dbReference>
<dbReference type="FunFam" id="3.40.50.920:FF:000012">
    <property type="entry name" value="Transketolase, variant 1"/>
    <property type="match status" value="1"/>
</dbReference>
<keyword evidence="9" id="KW-0786">Thiamine pyrophosphate</keyword>
<dbReference type="InterPro" id="IPR029061">
    <property type="entry name" value="THDP-binding"/>
</dbReference>
<comment type="cofactor">
    <cofactor evidence="3">
        <name>thiamine diphosphate</name>
        <dbReference type="ChEBI" id="CHEBI:58937"/>
    </cofactor>
</comment>
<evidence type="ECO:0000256" key="4">
    <source>
        <dbReference type="ARBA" id="ARBA00007131"/>
    </source>
</evidence>
<gene>
    <name evidence="12" type="ORF">B0T11DRAFT_334124</name>
</gene>
<dbReference type="CDD" id="cd20071">
    <property type="entry name" value="SET_SMYD"/>
    <property type="match status" value="1"/>
</dbReference>
<dbReference type="OrthoDB" id="10267175at2759"/>
<evidence type="ECO:0000256" key="5">
    <source>
        <dbReference type="ARBA" id="ARBA00013152"/>
    </source>
</evidence>
<dbReference type="InterPro" id="IPR020826">
    <property type="entry name" value="Transketolase_BS"/>
</dbReference>
<dbReference type="Gene3D" id="2.170.270.10">
    <property type="entry name" value="SET domain"/>
    <property type="match status" value="1"/>
</dbReference>
<protein>
    <recommendedName>
        <fullName evidence="5">transketolase</fullName>
        <ecNumber evidence="5">2.2.1.1</ecNumber>
    </recommendedName>
</protein>
<evidence type="ECO:0000256" key="2">
    <source>
        <dbReference type="ARBA" id="ARBA00001946"/>
    </source>
</evidence>
<dbReference type="PANTHER" id="PTHR43522">
    <property type="entry name" value="TRANSKETOLASE"/>
    <property type="match status" value="1"/>
</dbReference>
<dbReference type="InterPro" id="IPR001214">
    <property type="entry name" value="SET_dom"/>
</dbReference>
<dbReference type="EC" id="2.2.1.1" evidence="5"/>
<comment type="catalytic activity">
    <reaction evidence="10">
        <text>D-sedoheptulose 7-phosphate + D-glyceraldehyde 3-phosphate = aldehydo-D-ribose 5-phosphate + D-xylulose 5-phosphate</text>
        <dbReference type="Rhea" id="RHEA:10508"/>
        <dbReference type="ChEBI" id="CHEBI:57483"/>
        <dbReference type="ChEBI" id="CHEBI:57737"/>
        <dbReference type="ChEBI" id="CHEBI:58273"/>
        <dbReference type="ChEBI" id="CHEBI:59776"/>
        <dbReference type="EC" id="2.2.1.1"/>
    </reaction>
</comment>
<dbReference type="SUPFAM" id="SSF52518">
    <property type="entry name" value="Thiamin diphosphate-binding fold (THDP-binding)"/>
    <property type="match status" value="2"/>
</dbReference>